<name>A0A0F9ET00_9ZZZZ</name>
<dbReference type="SUPFAM" id="SSF50486">
    <property type="entry name" value="FMT C-terminal domain-like"/>
    <property type="match status" value="1"/>
</dbReference>
<feature type="non-terminal residue" evidence="2">
    <location>
        <position position="1"/>
    </location>
</feature>
<proteinExistence type="predicted"/>
<feature type="domain" description="Formyl transferase C-terminal" evidence="1">
    <location>
        <begin position="5"/>
        <end position="61"/>
    </location>
</feature>
<reference evidence="2" key="1">
    <citation type="journal article" date="2015" name="Nature">
        <title>Complex archaea that bridge the gap between prokaryotes and eukaryotes.</title>
        <authorList>
            <person name="Spang A."/>
            <person name="Saw J.H."/>
            <person name="Jorgensen S.L."/>
            <person name="Zaremba-Niedzwiedzka K."/>
            <person name="Martijn J."/>
            <person name="Lind A.E."/>
            <person name="van Eijk R."/>
            <person name="Schleper C."/>
            <person name="Guy L."/>
            <person name="Ettema T.J."/>
        </authorList>
    </citation>
    <scope>NUCLEOTIDE SEQUENCE</scope>
</reference>
<comment type="caution">
    <text evidence="2">The sequence shown here is derived from an EMBL/GenBank/DDBJ whole genome shotgun (WGS) entry which is preliminary data.</text>
</comment>
<dbReference type="InterPro" id="IPR005793">
    <property type="entry name" value="Formyl_trans_C"/>
</dbReference>
<dbReference type="GO" id="GO:0003824">
    <property type="term" value="F:catalytic activity"/>
    <property type="evidence" value="ECO:0007669"/>
    <property type="project" value="InterPro"/>
</dbReference>
<dbReference type="AlphaFoldDB" id="A0A0F9ET00"/>
<dbReference type="InterPro" id="IPR037022">
    <property type="entry name" value="Formyl_trans_C_sf"/>
</dbReference>
<sequence length="76" mass="7946">GKSCRVTIAKAEIVSCSKEEAECGTIDDEENIVCGDGCLKIMRIKPAGGKVMDFKSFVNGRAVCAGDVFKSVESGG</sequence>
<dbReference type="EMBL" id="LAZR01033444">
    <property type="protein sequence ID" value="KKL48055.1"/>
    <property type="molecule type" value="Genomic_DNA"/>
</dbReference>
<accession>A0A0F9ET00</accession>
<evidence type="ECO:0000259" key="1">
    <source>
        <dbReference type="Pfam" id="PF02911"/>
    </source>
</evidence>
<gene>
    <name evidence="2" type="ORF">LCGC14_2329370</name>
</gene>
<dbReference type="Gene3D" id="3.10.25.10">
    <property type="entry name" value="Formyl transferase, C-terminal domain"/>
    <property type="match status" value="1"/>
</dbReference>
<dbReference type="InterPro" id="IPR011034">
    <property type="entry name" value="Formyl_transferase-like_C_sf"/>
</dbReference>
<dbReference type="Pfam" id="PF02911">
    <property type="entry name" value="Formyl_trans_C"/>
    <property type="match status" value="1"/>
</dbReference>
<organism evidence="2">
    <name type="scientific">marine sediment metagenome</name>
    <dbReference type="NCBI Taxonomy" id="412755"/>
    <lineage>
        <taxon>unclassified sequences</taxon>
        <taxon>metagenomes</taxon>
        <taxon>ecological metagenomes</taxon>
    </lineage>
</organism>
<protein>
    <recommendedName>
        <fullName evidence="1">Formyl transferase C-terminal domain-containing protein</fullName>
    </recommendedName>
</protein>
<evidence type="ECO:0000313" key="2">
    <source>
        <dbReference type="EMBL" id="KKL48055.1"/>
    </source>
</evidence>